<dbReference type="RefSeq" id="WP_119864518.1">
    <property type="nucleotide sequence ID" value="NZ_CP016786.1"/>
</dbReference>
<dbReference type="Gene3D" id="3.30.450.20">
    <property type="entry name" value="PAS domain"/>
    <property type="match status" value="2"/>
</dbReference>
<evidence type="ECO:0000256" key="3">
    <source>
        <dbReference type="PROSITE-ProRule" id="PRU00284"/>
    </source>
</evidence>
<comment type="similarity">
    <text evidence="2">Belongs to the methyl-accepting chemotaxis (MCP) protein family.</text>
</comment>
<evidence type="ECO:0000313" key="9">
    <source>
        <dbReference type="EMBL" id="ASW42387.1"/>
    </source>
</evidence>
<dbReference type="InterPro" id="IPR003660">
    <property type="entry name" value="HAMP_dom"/>
</dbReference>
<evidence type="ECO:0000313" key="10">
    <source>
        <dbReference type="Proteomes" id="UP000264883"/>
    </source>
</evidence>
<dbReference type="Gene3D" id="1.10.287.950">
    <property type="entry name" value="Methyl-accepting chemotaxis protein"/>
    <property type="match status" value="1"/>
</dbReference>
<dbReference type="Pfam" id="PF00672">
    <property type="entry name" value="HAMP"/>
    <property type="match status" value="1"/>
</dbReference>
<keyword evidence="5" id="KW-1133">Transmembrane helix</keyword>
<organism evidence="9 10">
    <name type="scientific">Clostridium isatidis</name>
    <dbReference type="NCBI Taxonomy" id="182773"/>
    <lineage>
        <taxon>Bacteria</taxon>
        <taxon>Bacillati</taxon>
        <taxon>Bacillota</taxon>
        <taxon>Clostridia</taxon>
        <taxon>Eubacteriales</taxon>
        <taxon>Clostridiaceae</taxon>
        <taxon>Clostridium</taxon>
    </lineage>
</organism>
<feature type="domain" description="HAMP" evidence="7">
    <location>
        <begin position="333"/>
        <end position="385"/>
    </location>
</feature>
<dbReference type="CDD" id="cd06225">
    <property type="entry name" value="HAMP"/>
    <property type="match status" value="1"/>
</dbReference>
<keyword evidence="5" id="KW-0812">Transmembrane</keyword>
<protein>
    <submittedName>
        <fullName evidence="9">Chemotaxis protein</fullName>
    </submittedName>
</protein>
<dbReference type="Proteomes" id="UP000264883">
    <property type="component" value="Chromosome"/>
</dbReference>
<dbReference type="EMBL" id="CP016786">
    <property type="protein sequence ID" value="ASW42387.1"/>
    <property type="molecule type" value="Genomic_DNA"/>
</dbReference>
<gene>
    <name evidence="9" type="ORF">BEN51_02465</name>
</gene>
<keyword evidence="10" id="KW-1185">Reference proteome</keyword>
<dbReference type="PRINTS" id="PR00260">
    <property type="entry name" value="CHEMTRNSDUCR"/>
</dbReference>
<evidence type="ECO:0000256" key="1">
    <source>
        <dbReference type="ARBA" id="ARBA00023224"/>
    </source>
</evidence>
<feature type="domain" description="ATP-grasp" evidence="8">
    <location>
        <begin position="494"/>
        <end position="687"/>
    </location>
</feature>
<dbReference type="InterPro" id="IPR029151">
    <property type="entry name" value="Sensor-like_sf"/>
</dbReference>
<dbReference type="PANTHER" id="PTHR32089">
    <property type="entry name" value="METHYL-ACCEPTING CHEMOTAXIS PROTEIN MCPB"/>
    <property type="match status" value="1"/>
</dbReference>
<feature type="domain" description="Methyl-accepting transducer" evidence="6">
    <location>
        <begin position="390"/>
        <end position="655"/>
    </location>
</feature>
<dbReference type="SMART" id="SM00304">
    <property type="entry name" value="HAMP"/>
    <property type="match status" value="1"/>
</dbReference>
<sequence length="691" mass="77069">MKDKREKKKTRKIIPIKTKMIGLFIPILLASLLILGFISFSTANKIISNELDKNMNSILNEEKKEIQRILQRHQKVAESLSEIAEASTEGLNEEFYKNILTGLIERNDETSGAGVWFEPYQYKKDVENFAPFAFKSNGIITYTDEYAKTDFRANEWYKIAENTDKDIEWSAPYYDEIANLNMVTVSSPIYDKNNNFIGVTTADIDLSTIQEKIKGIKVGENGKGFLIDKEGLFIASQYEEKIMNNNIKNDPNSSLASIAETILSSKEGKTTFEDDFGVENMYYTSIPDTEWIIGIYVPKAEVYSAVASLRGTVIIVILTSIIIALFLTVYFANYIGRSLKKVNDFAEKIAMGDLSESFILNTNDEFEEMGGHLNSMASNLRVIIELIKENSQNISSASNELSATVEELASNSTLINEAIENIAEDIEEFSAVTEEVSASVEEVDESMNVLSSRTLEGSNNANNAKERALKSQENSKNIILMTKNLFSQKEENMKKVIEESAIIDNIGVMADTIASIAEQTNLLALNAAIEAARAGDQGKGFSVVADEVRKLAEESSKAVSEIQKTIELVKEVFNKSINTGKDILNFIDVDIRKNYDEYEETGNQYYKDSDFVSNMTEEIASMSEEVTATVGQVSQAMQQIAEAVQKDTEKANSIKVSINETTMAIEQVAKAAQNQAELADQLMKMIDNFKL</sequence>
<dbReference type="SMART" id="SM00283">
    <property type="entry name" value="MA"/>
    <property type="match status" value="1"/>
</dbReference>
<dbReference type="PROSITE" id="PS50975">
    <property type="entry name" value="ATP_GRASP"/>
    <property type="match status" value="1"/>
</dbReference>
<evidence type="ECO:0000259" key="7">
    <source>
        <dbReference type="PROSITE" id="PS50885"/>
    </source>
</evidence>
<dbReference type="GO" id="GO:0004888">
    <property type="term" value="F:transmembrane signaling receptor activity"/>
    <property type="evidence" value="ECO:0007669"/>
    <property type="project" value="InterPro"/>
</dbReference>
<feature type="transmembrane region" description="Helical" evidence="5">
    <location>
        <begin position="21"/>
        <end position="40"/>
    </location>
</feature>
<evidence type="ECO:0000259" key="8">
    <source>
        <dbReference type="PROSITE" id="PS50975"/>
    </source>
</evidence>
<dbReference type="InterPro" id="IPR011761">
    <property type="entry name" value="ATP-grasp"/>
</dbReference>
<dbReference type="OrthoDB" id="9760371at2"/>
<feature type="transmembrane region" description="Helical" evidence="5">
    <location>
        <begin position="313"/>
        <end position="332"/>
    </location>
</feature>
<dbReference type="GO" id="GO:0005524">
    <property type="term" value="F:ATP binding"/>
    <property type="evidence" value="ECO:0007669"/>
    <property type="project" value="UniProtKB-UniRule"/>
</dbReference>
<dbReference type="GO" id="GO:0006935">
    <property type="term" value="P:chemotaxis"/>
    <property type="evidence" value="ECO:0007669"/>
    <property type="project" value="InterPro"/>
</dbReference>
<dbReference type="CDD" id="cd12912">
    <property type="entry name" value="PDC2_MCP_like"/>
    <property type="match status" value="1"/>
</dbReference>
<dbReference type="GO" id="GO:0016020">
    <property type="term" value="C:membrane"/>
    <property type="evidence" value="ECO:0007669"/>
    <property type="project" value="InterPro"/>
</dbReference>
<reference evidence="9 10" key="1">
    <citation type="submission" date="2016-08" db="EMBL/GenBank/DDBJ databases">
        <title>Complete Genome Sequence Of The Indigo Reducing Clostridium isatidis DSM15098.</title>
        <authorList>
            <person name="Little G.T."/>
            <person name="Minton N.P."/>
        </authorList>
    </citation>
    <scope>NUCLEOTIDE SEQUENCE [LARGE SCALE GENOMIC DNA]</scope>
    <source>
        <strain evidence="9 10">DSM 15098</strain>
    </source>
</reference>
<dbReference type="CDD" id="cd12913">
    <property type="entry name" value="PDC1_MCP_like"/>
    <property type="match status" value="1"/>
</dbReference>
<dbReference type="AlphaFoldDB" id="A0A343JA29"/>
<dbReference type="PROSITE" id="PS50885">
    <property type="entry name" value="HAMP"/>
    <property type="match status" value="1"/>
</dbReference>
<dbReference type="Pfam" id="PF22673">
    <property type="entry name" value="MCP-like_PDC_1"/>
    <property type="match status" value="1"/>
</dbReference>
<keyword evidence="1 3" id="KW-0807">Transducer</keyword>
<dbReference type="PROSITE" id="PS50111">
    <property type="entry name" value="CHEMOTAXIS_TRANSDUC_2"/>
    <property type="match status" value="1"/>
</dbReference>
<dbReference type="Pfam" id="PF00015">
    <property type="entry name" value="MCPsignal"/>
    <property type="match status" value="1"/>
</dbReference>
<keyword evidence="5" id="KW-0472">Membrane</keyword>
<name>A0A343JA29_9CLOT</name>
<evidence type="ECO:0000256" key="5">
    <source>
        <dbReference type="SAM" id="Phobius"/>
    </source>
</evidence>
<accession>A0A343JA29</accession>
<dbReference type="GO" id="GO:0007165">
    <property type="term" value="P:signal transduction"/>
    <property type="evidence" value="ECO:0007669"/>
    <property type="project" value="UniProtKB-KW"/>
</dbReference>
<evidence type="ECO:0000256" key="2">
    <source>
        <dbReference type="ARBA" id="ARBA00029447"/>
    </source>
</evidence>
<keyword evidence="4" id="KW-0067">ATP-binding</keyword>
<proteinExistence type="inferred from homology"/>
<evidence type="ECO:0000256" key="4">
    <source>
        <dbReference type="PROSITE-ProRule" id="PRU00409"/>
    </source>
</evidence>
<dbReference type="SUPFAM" id="SSF58104">
    <property type="entry name" value="Methyl-accepting chemotaxis protein (MCP) signaling domain"/>
    <property type="match status" value="1"/>
</dbReference>
<dbReference type="SUPFAM" id="SSF103190">
    <property type="entry name" value="Sensory domain-like"/>
    <property type="match status" value="1"/>
</dbReference>
<evidence type="ECO:0000259" key="6">
    <source>
        <dbReference type="PROSITE" id="PS50111"/>
    </source>
</evidence>
<dbReference type="KEGG" id="cia:BEN51_02465"/>
<dbReference type="PANTHER" id="PTHR32089:SF112">
    <property type="entry name" value="LYSOZYME-LIKE PROTEIN-RELATED"/>
    <property type="match status" value="1"/>
</dbReference>
<dbReference type="InterPro" id="IPR004089">
    <property type="entry name" value="MCPsignal_dom"/>
</dbReference>
<dbReference type="InterPro" id="IPR004090">
    <property type="entry name" value="Chemotax_Me-accpt_rcpt"/>
</dbReference>
<dbReference type="GO" id="GO:0046872">
    <property type="term" value="F:metal ion binding"/>
    <property type="evidence" value="ECO:0007669"/>
    <property type="project" value="InterPro"/>
</dbReference>
<keyword evidence="4" id="KW-0547">Nucleotide-binding</keyword>